<feature type="transmembrane region" description="Helical" evidence="1">
    <location>
        <begin position="5"/>
        <end position="22"/>
    </location>
</feature>
<dbReference type="EMBL" id="LT670844">
    <property type="protein sequence ID" value="SHK02144.1"/>
    <property type="molecule type" value="Genomic_DNA"/>
</dbReference>
<dbReference type="OrthoDB" id="8241844at2"/>
<sequence length="80" mass="8364">MKRSFMIAMGIGFLISTVFMAIPSTNEWASLELPGMGAAYLFWGAVGNSVIVGTAIGWAVNAVVYGLVALIIIGALKISN</sequence>
<protein>
    <submittedName>
        <fullName evidence="2">Uncharacterized protein</fullName>
    </submittedName>
</protein>
<keyword evidence="1" id="KW-0812">Transmembrane</keyword>
<keyword evidence="1" id="KW-0472">Membrane</keyword>
<proteinExistence type="predicted"/>
<evidence type="ECO:0000313" key="3">
    <source>
        <dbReference type="Proteomes" id="UP000189935"/>
    </source>
</evidence>
<name>A0A1M6P2L7_9BRAD</name>
<evidence type="ECO:0000313" key="2">
    <source>
        <dbReference type="EMBL" id="SHK02144.1"/>
    </source>
</evidence>
<dbReference type="RefSeq" id="WP_079538159.1">
    <property type="nucleotide sequence ID" value="NZ_LT670844.1"/>
</dbReference>
<evidence type="ECO:0000256" key="1">
    <source>
        <dbReference type="SAM" id="Phobius"/>
    </source>
</evidence>
<dbReference type="Proteomes" id="UP000189935">
    <property type="component" value="Chromosome I"/>
</dbReference>
<organism evidence="2 3">
    <name type="scientific">Bradyrhizobium lablabi</name>
    <dbReference type="NCBI Taxonomy" id="722472"/>
    <lineage>
        <taxon>Bacteria</taxon>
        <taxon>Pseudomonadati</taxon>
        <taxon>Pseudomonadota</taxon>
        <taxon>Alphaproteobacteria</taxon>
        <taxon>Hyphomicrobiales</taxon>
        <taxon>Nitrobacteraceae</taxon>
        <taxon>Bradyrhizobium</taxon>
    </lineage>
</organism>
<keyword evidence="1" id="KW-1133">Transmembrane helix</keyword>
<reference evidence="2 3" key="1">
    <citation type="submission" date="2016-11" db="EMBL/GenBank/DDBJ databases">
        <authorList>
            <person name="Jaros S."/>
            <person name="Januszkiewicz K."/>
            <person name="Wedrychowicz H."/>
        </authorList>
    </citation>
    <scope>NUCLEOTIDE SEQUENCE [LARGE SCALE GENOMIC DNA]</scope>
    <source>
        <strain evidence="2 3">GAS499</strain>
    </source>
</reference>
<feature type="transmembrane region" description="Helical" evidence="1">
    <location>
        <begin position="42"/>
        <end position="75"/>
    </location>
</feature>
<dbReference type="AlphaFoldDB" id="A0A1M6P2L7"/>
<gene>
    <name evidence="2" type="ORF">SAMN05444159_2204</name>
</gene>
<accession>A0A1M6P2L7</accession>